<evidence type="ECO:0000313" key="3">
    <source>
        <dbReference type="Proteomes" id="UP000648663"/>
    </source>
</evidence>
<keyword evidence="3" id="KW-1185">Reference proteome</keyword>
<reference evidence="3" key="1">
    <citation type="journal article" date="2019" name="Int. J. Syst. Evol. Microbiol.">
        <title>The Global Catalogue of Microorganisms (GCM) 10K type strain sequencing project: providing services to taxonomists for standard genome sequencing and annotation.</title>
        <authorList>
            <consortium name="The Broad Institute Genomics Platform"/>
            <consortium name="The Broad Institute Genome Sequencing Center for Infectious Disease"/>
            <person name="Wu L."/>
            <person name="Ma J."/>
        </authorList>
    </citation>
    <scope>NUCLEOTIDE SEQUENCE [LARGE SCALE GENOMIC DNA]</scope>
    <source>
        <strain evidence="3">CGMCC 4.5581</strain>
    </source>
</reference>
<comment type="caution">
    <text evidence="2">The sequence shown here is derived from an EMBL/GenBank/DDBJ whole genome shotgun (WGS) entry which is preliminary data.</text>
</comment>
<name>A0ABQ2FY08_9ACTN</name>
<feature type="region of interest" description="Disordered" evidence="1">
    <location>
        <begin position="1"/>
        <end position="80"/>
    </location>
</feature>
<organism evidence="2 3">
    <name type="scientific">Modestobacter marinus</name>
    <dbReference type="NCBI Taxonomy" id="477641"/>
    <lineage>
        <taxon>Bacteria</taxon>
        <taxon>Bacillati</taxon>
        <taxon>Actinomycetota</taxon>
        <taxon>Actinomycetes</taxon>
        <taxon>Geodermatophilales</taxon>
        <taxon>Geodermatophilaceae</taxon>
        <taxon>Modestobacter</taxon>
    </lineage>
</organism>
<sequence>MGGAEVGDRVGPPDGAGDPVAAGEELFGEQAAEAAAHPGHEPGACHDPSVGRRRSGNQAALRGVPAGPGTTVPGSPTVGA</sequence>
<dbReference type="Proteomes" id="UP000648663">
    <property type="component" value="Unassembled WGS sequence"/>
</dbReference>
<proteinExistence type="predicted"/>
<accession>A0ABQ2FY08</accession>
<evidence type="ECO:0000256" key="1">
    <source>
        <dbReference type="SAM" id="MobiDB-lite"/>
    </source>
</evidence>
<evidence type="ECO:0000313" key="2">
    <source>
        <dbReference type="EMBL" id="GGL65654.1"/>
    </source>
</evidence>
<feature type="compositionally biased region" description="Low complexity" evidence="1">
    <location>
        <begin position="63"/>
        <end position="80"/>
    </location>
</feature>
<dbReference type="EMBL" id="BMMI01000004">
    <property type="protein sequence ID" value="GGL65654.1"/>
    <property type="molecule type" value="Genomic_DNA"/>
</dbReference>
<feature type="compositionally biased region" description="Low complexity" evidence="1">
    <location>
        <begin position="21"/>
        <end position="37"/>
    </location>
</feature>
<protein>
    <submittedName>
        <fullName evidence="2">Uncharacterized protein</fullName>
    </submittedName>
</protein>
<gene>
    <name evidence="2" type="ORF">GCM10011589_22330</name>
</gene>